<dbReference type="GO" id="GO:0008270">
    <property type="term" value="F:zinc ion binding"/>
    <property type="evidence" value="ECO:0007669"/>
    <property type="project" value="UniProtKB-KW"/>
</dbReference>
<dbReference type="Proteomes" id="UP001219518">
    <property type="component" value="Unassembled WGS sequence"/>
</dbReference>
<evidence type="ECO:0000313" key="6">
    <source>
        <dbReference type="Proteomes" id="UP001219518"/>
    </source>
</evidence>
<protein>
    <recommendedName>
        <fullName evidence="4">FLYWCH-type domain-containing protein</fullName>
    </recommendedName>
</protein>
<evidence type="ECO:0000259" key="4">
    <source>
        <dbReference type="Pfam" id="PF04500"/>
    </source>
</evidence>
<dbReference type="InterPro" id="IPR007588">
    <property type="entry name" value="Znf_FLYWCH"/>
</dbReference>
<comment type="caution">
    <text evidence="5">The sequence shown here is derived from an EMBL/GenBank/DDBJ whole genome shotgun (WGS) entry which is preliminary data.</text>
</comment>
<reference evidence="5" key="1">
    <citation type="submission" date="2021-07" db="EMBL/GenBank/DDBJ databases">
        <authorList>
            <person name="Catto M.A."/>
            <person name="Jacobson A."/>
            <person name="Kennedy G."/>
            <person name="Labadie P."/>
            <person name="Hunt B.G."/>
            <person name="Srinivasan R."/>
        </authorList>
    </citation>
    <scope>NUCLEOTIDE SEQUENCE</scope>
    <source>
        <strain evidence="5">PL_HMW_Pooled</strain>
        <tissue evidence="5">Head</tissue>
    </source>
</reference>
<keyword evidence="3" id="KW-0862">Zinc</keyword>
<accession>A0AAE1LR89</accession>
<dbReference type="Gene3D" id="2.20.25.240">
    <property type="match status" value="1"/>
</dbReference>
<dbReference type="Pfam" id="PF04500">
    <property type="entry name" value="FLYWCH"/>
    <property type="match status" value="1"/>
</dbReference>
<evidence type="ECO:0000313" key="5">
    <source>
        <dbReference type="EMBL" id="KAK3927949.1"/>
    </source>
</evidence>
<dbReference type="EMBL" id="JAHWGI010001301">
    <property type="protein sequence ID" value="KAK3927949.1"/>
    <property type="molecule type" value="Genomic_DNA"/>
</dbReference>
<keyword evidence="6" id="KW-1185">Reference proteome</keyword>
<gene>
    <name evidence="5" type="ORF">KUF71_016234</name>
</gene>
<keyword evidence="1" id="KW-0479">Metal-binding</keyword>
<reference evidence="5" key="2">
    <citation type="journal article" date="2023" name="BMC Genomics">
        <title>Pest status, molecular evolution, and epigenetic factors derived from the genome assembly of Frankliniella fusca, a thysanopteran phytovirus vector.</title>
        <authorList>
            <person name="Catto M.A."/>
            <person name="Labadie P.E."/>
            <person name="Jacobson A.L."/>
            <person name="Kennedy G.G."/>
            <person name="Srinivasan R."/>
            <person name="Hunt B.G."/>
        </authorList>
    </citation>
    <scope>NUCLEOTIDE SEQUENCE</scope>
    <source>
        <strain evidence="5">PL_HMW_Pooled</strain>
    </source>
</reference>
<dbReference type="AlphaFoldDB" id="A0AAE1LR89"/>
<name>A0AAE1LR89_9NEOP</name>
<keyword evidence="2" id="KW-0863">Zinc-finger</keyword>
<organism evidence="5 6">
    <name type="scientific">Frankliniella fusca</name>
    <dbReference type="NCBI Taxonomy" id="407009"/>
    <lineage>
        <taxon>Eukaryota</taxon>
        <taxon>Metazoa</taxon>
        <taxon>Ecdysozoa</taxon>
        <taxon>Arthropoda</taxon>
        <taxon>Hexapoda</taxon>
        <taxon>Insecta</taxon>
        <taxon>Pterygota</taxon>
        <taxon>Neoptera</taxon>
        <taxon>Paraneoptera</taxon>
        <taxon>Thysanoptera</taxon>
        <taxon>Terebrantia</taxon>
        <taxon>Thripoidea</taxon>
        <taxon>Thripidae</taxon>
        <taxon>Frankliniella</taxon>
    </lineage>
</organism>
<feature type="domain" description="FLYWCH-type" evidence="4">
    <location>
        <begin position="7"/>
        <end position="66"/>
    </location>
</feature>
<evidence type="ECO:0000256" key="1">
    <source>
        <dbReference type="ARBA" id="ARBA00022723"/>
    </source>
</evidence>
<evidence type="ECO:0000256" key="2">
    <source>
        <dbReference type="ARBA" id="ARBA00022771"/>
    </source>
</evidence>
<proteinExistence type="predicted"/>
<evidence type="ECO:0000256" key="3">
    <source>
        <dbReference type="ARBA" id="ARBA00022833"/>
    </source>
</evidence>
<sequence>MNGKVRYTTTQRGACKAVHGGYMYMYTLHREVKLGASWRCELRGKCNGRMVVGGRDYVVADTETSHSFH</sequence>